<dbReference type="AlphaFoldDB" id="A0A5B9W2N4"/>
<evidence type="ECO:0000313" key="3">
    <source>
        <dbReference type="Proteomes" id="UP000324233"/>
    </source>
</evidence>
<dbReference type="KEGG" id="agv:OJF2_30840"/>
<dbReference type="Proteomes" id="UP000324233">
    <property type="component" value="Chromosome"/>
</dbReference>
<evidence type="ECO:0000256" key="1">
    <source>
        <dbReference type="SAM" id="Phobius"/>
    </source>
</evidence>
<proteinExistence type="predicted"/>
<keyword evidence="3" id="KW-1185">Reference proteome</keyword>
<evidence type="ECO:0000313" key="2">
    <source>
        <dbReference type="EMBL" id="QEH34544.1"/>
    </source>
</evidence>
<feature type="transmembrane region" description="Helical" evidence="1">
    <location>
        <begin position="24"/>
        <end position="41"/>
    </location>
</feature>
<evidence type="ECO:0008006" key="4">
    <source>
        <dbReference type="Google" id="ProtNLM"/>
    </source>
</evidence>
<protein>
    <recommendedName>
        <fullName evidence="4">DUF304 domain-containing protein</fullName>
    </recommendedName>
</protein>
<keyword evidence="1" id="KW-0812">Transmembrane</keyword>
<keyword evidence="1" id="KW-0472">Membrane</keyword>
<sequence length="180" mass="20171">MSTVATMRPAATVFHEEQYFDWRVYAFIALVELAAGVGMFWLTRQWGPVASLLSRKGSVEFVVGLIPTVAMPFLLVFGLLRMTTVVTPTELRVWFGWVPVYRRAVQVSGIVRHQVVEYRPIADYGGWGVRAGRDGERVLNARGNRGVRLELADGTRLLIGSQRPEELAETIEAARRPDVV</sequence>
<accession>A0A5B9W2N4</accession>
<feature type="transmembrane region" description="Helical" evidence="1">
    <location>
        <begin position="61"/>
        <end position="80"/>
    </location>
</feature>
<name>A0A5B9W2N4_9BACT</name>
<dbReference type="EMBL" id="CP042997">
    <property type="protein sequence ID" value="QEH34544.1"/>
    <property type="molecule type" value="Genomic_DNA"/>
</dbReference>
<gene>
    <name evidence="2" type="ORF">OJF2_30840</name>
</gene>
<dbReference type="RefSeq" id="WP_246196563.1">
    <property type="nucleotide sequence ID" value="NZ_CP042997.1"/>
</dbReference>
<keyword evidence="1" id="KW-1133">Transmembrane helix</keyword>
<organism evidence="2 3">
    <name type="scientific">Aquisphaera giovannonii</name>
    <dbReference type="NCBI Taxonomy" id="406548"/>
    <lineage>
        <taxon>Bacteria</taxon>
        <taxon>Pseudomonadati</taxon>
        <taxon>Planctomycetota</taxon>
        <taxon>Planctomycetia</taxon>
        <taxon>Isosphaerales</taxon>
        <taxon>Isosphaeraceae</taxon>
        <taxon>Aquisphaera</taxon>
    </lineage>
</organism>
<reference evidence="2 3" key="1">
    <citation type="submission" date="2019-08" db="EMBL/GenBank/DDBJ databases">
        <title>Deep-cultivation of Planctomycetes and their phenomic and genomic characterization uncovers novel biology.</title>
        <authorList>
            <person name="Wiegand S."/>
            <person name="Jogler M."/>
            <person name="Boedeker C."/>
            <person name="Pinto D."/>
            <person name="Vollmers J."/>
            <person name="Rivas-Marin E."/>
            <person name="Kohn T."/>
            <person name="Peeters S.H."/>
            <person name="Heuer A."/>
            <person name="Rast P."/>
            <person name="Oberbeckmann S."/>
            <person name="Bunk B."/>
            <person name="Jeske O."/>
            <person name="Meyerdierks A."/>
            <person name="Storesund J.E."/>
            <person name="Kallscheuer N."/>
            <person name="Luecker S."/>
            <person name="Lage O.M."/>
            <person name="Pohl T."/>
            <person name="Merkel B.J."/>
            <person name="Hornburger P."/>
            <person name="Mueller R.-W."/>
            <person name="Bruemmer F."/>
            <person name="Labrenz M."/>
            <person name="Spormann A.M."/>
            <person name="Op den Camp H."/>
            <person name="Overmann J."/>
            <person name="Amann R."/>
            <person name="Jetten M.S.M."/>
            <person name="Mascher T."/>
            <person name="Medema M.H."/>
            <person name="Devos D.P."/>
            <person name="Kaster A.-K."/>
            <person name="Ovreas L."/>
            <person name="Rohde M."/>
            <person name="Galperin M.Y."/>
            <person name="Jogler C."/>
        </authorList>
    </citation>
    <scope>NUCLEOTIDE SEQUENCE [LARGE SCALE GENOMIC DNA]</scope>
    <source>
        <strain evidence="2 3">OJF2</strain>
    </source>
</reference>